<evidence type="ECO:0000259" key="10">
    <source>
        <dbReference type="PROSITE" id="PS50263"/>
    </source>
</evidence>
<accession>A8ZZQ9</accession>
<dbReference type="GO" id="GO:0042158">
    <property type="term" value="P:lipoprotein biosynthetic process"/>
    <property type="evidence" value="ECO:0007669"/>
    <property type="project" value="UniProtKB-UniRule"/>
</dbReference>
<comment type="catalytic activity">
    <reaction evidence="9">
        <text>N-terminal S-1,2-diacyl-sn-glyceryl-L-cysteinyl-[lipoprotein] + a glycerophospholipid = N-acyl-S-1,2-diacyl-sn-glyceryl-L-cysteinyl-[lipoprotein] + a 2-acyl-sn-glycero-3-phospholipid + H(+)</text>
        <dbReference type="Rhea" id="RHEA:48228"/>
        <dbReference type="Rhea" id="RHEA-COMP:14681"/>
        <dbReference type="Rhea" id="RHEA-COMP:14684"/>
        <dbReference type="ChEBI" id="CHEBI:15378"/>
        <dbReference type="ChEBI" id="CHEBI:136912"/>
        <dbReference type="ChEBI" id="CHEBI:140656"/>
        <dbReference type="ChEBI" id="CHEBI:140657"/>
        <dbReference type="ChEBI" id="CHEBI:140660"/>
        <dbReference type="EC" id="2.3.1.269"/>
    </reaction>
</comment>
<name>A8ZZQ9_DESOH</name>
<dbReference type="Pfam" id="PF00795">
    <property type="entry name" value="CN_hydrolase"/>
    <property type="match status" value="1"/>
</dbReference>
<dbReference type="HOGENOM" id="CLU_019563_1_2_7"/>
<dbReference type="GO" id="GO:0016410">
    <property type="term" value="F:N-acyltransferase activity"/>
    <property type="evidence" value="ECO:0007669"/>
    <property type="project" value="UniProtKB-UniRule"/>
</dbReference>
<evidence type="ECO:0000256" key="6">
    <source>
        <dbReference type="ARBA" id="ARBA00022989"/>
    </source>
</evidence>
<dbReference type="EC" id="2.3.1.269" evidence="9"/>
<dbReference type="Proteomes" id="UP000008561">
    <property type="component" value="Chromosome"/>
</dbReference>
<evidence type="ECO:0000256" key="1">
    <source>
        <dbReference type="ARBA" id="ARBA00004651"/>
    </source>
</evidence>
<feature type="transmembrane region" description="Helical" evidence="9">
    <location>
        <begin position="21"/>
        <end position="38"/>
    </location>
</feature>
<feature type="transmembrane region" description="Helical" evidence="9">
    <location>
        <begin position="210"/>
        <end position="230"/>
    </location>
</feature>
<dbReference type="InterPro" id="IPR003010">
    <property type="entry name" value="C-N_Hydrolase"/>
</dbReference>
<dbReference type="AlphaFoldDB" id="A8ZZQ9"/>
<keyword evidence="5 9" id="KW-0812">Transmembrane</keyword>
<dbReference type="InterPro" id="IPR036526">
    <property type="entry name" value="C-N_Hydrolase_sf"/>
</dbReference>
<feature type="transmembrane region" description="Helical" evidence="9">
    <location>
        <begin position="67"/>
        <end position="91"/>
    </location>
</feature>
<dbReference type="PROSITE" id="PS50263">
    <property type="entry name" value="CN_HYDROLASE"/>
    <property type="match status" value="1"/>
</dbReference>
<dbReference type="KEGG" id="dol:Dole_3128"/>
<dbReference type="STRING" id="96561.Dole_3128"/>
<reference evidence="11 12" key="1">
    <citation type="submission" date="2007-10" db="EMBL/GenBank/DDBJ databases">
        <title>Complete sequence of Desulfococcus oleovorans Hxd3.</title>
        <authorList>
            <consortium name="US DOE Joint Genome Institute"/>
            <person name="Copeland A."/>
            <person name="Lucas S."/>
            <person name="Lapidus A."/>
            <person name="Barry K."/>
            <person name="Glavina del Rio T."/>
            <person name="Dalin E."/>
            <person name="Tice H."/>
            <person name="Pitluck S."/>
            <person name="Kiss H."/>
            <person name="Brettin T."/>
            <person name="Bruce D."/>
            <person name="Detter J.C."/>
            <person name="Han C."/>
            <person name="Schmutz J."/>
            <person name="Larimer F."/>
            <person name="Land M."/>
            <person name="Hauser L."/>
            <person name="Kyrpides N."/>
            <person name="Kim E."/>
            <person name="Wawrik B."/>
            <person name="Richardson P."/>
        </authorList>
    </citation>
    <scope>NUCLEOTIDE SEQUENCE [LARGE SCALE GENOMIC DNA]</scope>
    <source>
        <strain evidence="12">DSM 6200 / JCM 39069 / Hxd3</strain>
    </source>
</reference>
<keyword evidence="9" id="KW-0997">Cell inner membrane</keyword>
<evidence type="ECO:0000313" key="12">
    <source>
        <dbReference type="Proteomes" id="UP000008561"/>
    </source>
</evidence>
<dbReference type="eggNOG" id="COG0815">
    <property type="taxonomic scope" value="Bacteria"/>
</dbReference>
<feature type="transmembrane region" description="Helical" evidence="9">
    <location>
        <begin position="97"/>
        <end position="122"/>
    </location>
</feature>
<dbReference type="Gene3D" id="3.60.110.10">
    <property type="entry name" value="Carbon-nitrogen hydrolase"/>
    <property type="match status" value="1"/>
</dbReference>
<gene>
    <name evidence="9" type="primary">lnt</name>
    <name evidence="11" type="ordered locus">Dole_3128</name>
</gene>
<comment type="pathway">
    <text evidence="9">Protein modification; lipoprotein biosynthesis (N-acyl transfer).</text>
</comment>
<sequence>MTTSKKRKQPVSGAGTEKGSLLKPVLLVCLAALLQVLAFPRAGLWILAWVQAIPFWYAISRAGTKKAFLLGWLYGALISIGVSYWVFYALYVYSNAGFIVSLLFLLVVNGALIGIFWALYGATANRVLRLCPSPFIRAVGLAGLWVVMEYGRANLLGGMPWCLLGHSQYRVPQLIQVADIAGVYGLSFLIIFTSYTLYSACTCLPDKRMCGRRVLPALVAVLAVVVYGSIRLGQYAPNPQESAAGSPATVAVIQGSTAQDEKWEKKNTDDIMSRHLRMTEEALAKGARLIIWPETTIPFYLQDKMPEGLLNLLRTYDAGLITGGFRYSGTKNNYTFYNSAFYVDGNGIRAYHDKLHLLPFGEFFPLGFIDVLKLRYAAPRQYTAGTAYTLFDTAAGTCGSLICFEVIYPRLAREFVNRGADFLVNISNDSWFGPTSAHYQHFAIAVFRCVETRRPLARAANTGISGFIDVSGRIVSQQPPFTEGIRLYRLPVEKRTTFYCLYGDLFALLCFPLCIILWICPRLLDPEKA</sequence>
<dbReference type="CDD" id="cd07571">
    <property type="entry name" value="ALP_N-acyl_transferase"/>
    <property type="match status" value="1"/>
</dbReference>
<evidence type="ECO:0000256" key="4">
    <source>
        <dbReference type="ARBA" id="ARBA00022679"/>
    </source>
</evidence>
<dbReference type="PANTHER" id="PTHR38686:SF1">
    <property type="entry name" value="APOLIPOPROTEIN N-ACYLTRANSFERASE"/>
    <property type="match status" value="1"/>
</dbReference>
<feature type="transmembrane region" description="Helical" evidence="9">
    <location>
        <begin position="44"/>
        <end position="60"/>
    </location>
</feature>
<dbReference type="GO" id="GO:0005886">
    <property type="term" value="C:plasma membrane"/>
    <property type="evidence" value="ECO:0007669"/>
    <property type="project" value="UniProtKB-SubCell"/>
</dbReference>
<dbReference type="NCBIfam" id="TIGR00546">
    <property type="entry name" value="lnt"/>
    <property type="match status" value="1"/>
</dbReference>
<evidence type="ECO:0000256" key="7">
    <source>
        <dbReference type="ARBA" id="ARBA00023136"/>
    </source>
</evidence>
<keyword evidence="3 9" id="KW-1003">Cell membrane</keyword>
<organism evidence="11 12">
    <name type="scientific">Desulfosudis oleivorans (strain DSM 6200 / JCM 39069 / Hxd3)</name>
    <name type="common">Desulfococcus oleovorans</name>
    <dbReference type="NCBI Taxonomy" id="96561"/>
    <lineage>
        <taxon>Bacteria</taxon>
        <taxon>Pseudomonadati</taxon>
        <taxon>Thermodesulfobacteriota</taxon>
        <taxon>Desulfobacteria</taxon>
        <taxon>Desulfobacterales</taxon>
        <taxon>Desulfosudaceae</taxon>
        <taxon>Desulfosudis</taxon>
    </lineage>
</organism>
<keyword evidence="12" id="KW-1185">Reference proteome</keyword>
<keyword evidence="6 9" id="KW-1133">Transmembrane helix</keyword>
<evidence type="ECO:0000256" key="5">
    <source>
        <dbReference type="ARBA" id="ARBA00022692"/>
    </source>
</evidence>
<dbReference type="InterPro" id="IPR004563">
    <property type="entry name" value="Apolipo_AcylTrfase"/>
</dbReference>
<dbReference type="PANTHER" id="PTHR38686">
    <property type="entry name" value="APOLIPOPROTEIN N-ACYLTRANSFERASE"/>
    <property type="match status" value="1"/>
</dbReference>
<feature type="transmembrane region" description="Helical" evidence="9">
    <location>
        <begin position="501"/>
        <end position="520"/>
    </location>
</feature>
<comment type="similarity">
    <text evidence="2 9">Belongs to the CN hydrolase family. Apolipoprotein N-acyltransferase subfamily.</text>
</comment>
<proteinExistence type="inferred from homology"/>
<dbReference type="HAMAP" id="MF_01148">
    <property type="entry name" value="Lnt"/>
    <property type="match status" value="1"/>
</dbReference>
<feature type="domain" description="CN hydrolase" evidence="10">
    <location>
        <begin position="253"/>
        <end position="492"/>
    </location>
</feature>
<keyword evidence="8 9" id="KW-0012">Acyltransferase</keyword>
<protein>
    <recommendedName>
        <fullName evidence="9">Apolipoprotein N-acyltransferase</fullName>
        <shortName evidence="9">ALP N-acyltransferase</shortName>
        <ecNumber evidence="9">2.3.1.269</ecNumber>
    </recommendedName>
</protein>
<feature type="transmembrane region" description="Helical" evidence="9">
    <location>
        <begin position="173"/>
        <end position="198"/>
    </location>
</feature>
<dbReference type="EMBL" id="CP000859">
    <property type="protein sequence ID" value="ABW68931.1"/>
    <property type="molecule type" value="Genomic_DNA"/>
</dbReference>
<dbReference type="InterPro" id="IPR045378">
    <property type="entry name" value="LNT_N"/>
</dbReference>
<keyword evidence="4 9" id="KW-0808">Transferase</keyword>
<keyword evidence="7 9" id="KW-0472">Membrane</keyword>
<dbReference type="SUPFAM" id="SSF56317">
    <property type="entry name" value="Carbon-nitrogen hydrolase"/>
    <property type="match status" value="1"/>
</dbReference>
<comment type="function">
    <text evidence="9">Catalyzes the phospholipid dependent N-acylation of the N-terminal cysteine of apolipoprotein, the last step in lipoprotein maturation.</text>
</comment>
<evidence type="ECO:0000256" key="2">
    <source>
        <dbReference type="ARBA" id="ARBA00010065"/>
    </source>
</evidence>
<comment type="subcellular location">
    <subcellularLocation>
        <location evidence="9">Cell inner membrane</location>
        <topology evidence="9">Multi-pass membrane protein</topology>
    </subcellularLocation>
    <subcellularLocation>
        <location evidence="1">Cell membrane</location>
        <topology evidence="1">Multi-pass membrane protein</topology>
    </subcellularLocation>
</comment>
<evidence type="ECO:0000256" key="8">
    <source>
        <dbReference type="ARBA" id="ARBA00023315"/>
    </source>
</evidence>
<evidence type="ECO:0000313" key="11">
    <source>
        <dbReference type="EMBL" id="ABW68931.1"/>
    </source>
</evidence>
<dbReference type="UniPathway" id="UPA00666"/>
<evidence type="ECO:0000256" key="3">
    <source>
        <dbReference type="ARBA" id="ARBA00022475"/>
    </source>
</evidence>
<evidence type="ECO:0000256" key="9">
    <source>
        <dbReference type="HAMAP-Rule" id="MF_01148"/>
    </source>
</evidence>
<dbReference type="Pfam" id="PF20154">
    <property type="entry name" value="LNT_N"/>
    <property type="match status" value="1"/>
</dbReference>
<keyword evidence="11" id="KW-0449">Lipoprotein</keyword>
<dbReference type="OrthoDB" id="9804277at2"/>